<accession>A0A9C9K0F6</accession>
<dbReference type="InterPro" id="IPR019734">
    <property type="entry name" value="TPR_rpt"/>
</dbReference>
<reference evidence="3" key="1">
    <citation type="journal article" date="2020" name="mSystems">
        <title>Genome- and Community-Level Interaction Insights into Carbon Utilization and Element Cycling Functions of Hydrothermarchaeota in Hydrothermal Sediment.</title>
        <authorList>
            <person name="Zhou Z."/>
            <person name="Liu Y."/>
            <person name="Xu W."/>
            <person name="Pan J."/>
            <person name="Luo Z.H."/>
            <person name="Li M."/>
        </authorList>
    </citation>
    <scope>NUCLEOTIDE SEQUENCE</scope>
    <source>
        <strain evidence="3">HyVt-388</strain>
    </source>
</reference>
<dbReference type="GO" id="GO:0016020">
    <property type="term" value="C:membrane"/>
    <property type="evidence" value="ECO:0007669"/>
    <property type="project" value="InterPro"/>
</dbReference>
<comment type="caution">
    <text evidence="3">The sequence shown here is derived from an EMBL/GenBank/DDBJ whole genome shotgun (WGS) entry which is preliminary data.</text>
</comment>
<dbReference type="GO" id="GO:0000270">
    <property type="term" value="P:peptidoglycan metabolic process"/>
    <property type="evidence" value="ECO:0007669"/>
    <property type="project" value="InterPro"/>
</dbReference>
<dbReference type="AlphaFoldDB" id="A0A9C9K0F6"/>
<dbReference type="Gene3D" id="1.10.530.10">
    <property type="match status" value="1"/>
</dbReference>
<dbReference type="InterPro" id="IPR011990">
    <property type="entry name" value="TPR-like_helical_dom_sf"/>
</dbReference>
<dbReference type="EMBL" id="DRIG01000084">
    <property type="protein sequence ID" value="HEC79002.1"/>
    <property type="molecule type" value="Genomic_DNA"/>
</dbReference>
<dbReference type="Pfam" id="PF13174">
    <property type="entry name" value="TPR_6"/>
    <property type="match status" value="1"/>
</dbReference>
<dbReference type="InterPro" id="IPR008258">
    <property type="entry name" value="Transglycosylase_SLT_dom_1"/>
</dbReference>
<dbReference type="InterPro" id="IPR023346">
    <property type="entry name" value="Lysozyme-like_dom_sf"/>
</dbReference>
<dbReference type="SUPFAM" id="SSF53955">
    <property type="entry name" value="Lysozyme-like"/>
    <property type="match status" value="1"/>
</dbReference>
<dbReference type="PANTHER" id="PTHR37423:SF5">
    <property type="entry name" value="SOLUBLE LYTIC MUREIN TRANSGLYCOSYLASE"/>
    <property type="match status" value="1"/>
</dbReference>
<dbReference type="SUPFAM" id="SSF48452">
    <property type="entry name" value="TPR-like"/>
    <property type="match status" value="1"/>
</dbReference>
<sequence>MRKIFFLIFLIISCPRPGLQKATCIDYLKEAERVYKENPLYAYNILNDSTICTTYPLRRAEILVKLYLNQREYQRAAALLDSIHWQIPLSPQEKEFILLKTRRWEMLIHNTNDTLLLGIAYNHLDKSEEAIKLLSSPQKPHDYRIINLARVYIKKDDLKNAFNTLLSIDSLSDYLYQDYQKLLFTIFLNYEDFKTVQKELTKIKKPDLRAYILLKIYEKKEDKKNLKKTAWKLIKKYPGSEGAYYALRYVKPTTKAEHKAVGKVYFYHKDYNKAVIHFKSSKKDNAVNYYLGRIYYNKKNYSLSLKYLARSNWAAAYYYRGRIYEKLKKFNRAIMVYDSLYTAHNKSKYATRGFKRKAFLLEDIGDTLKAVETFLKIDEKNTRFRAAMQLFRLGALDKADSILRISDDPAFIYWRIRILERLGKPTDELQEDLSRKYPLSYYTVVRINKGVVFDTMTLEDWIKTFDDTIVSFSRDDSLHLLKAQKYFRLNETEYAGKELDLIREKSAQDILYLSKLCSKHGADKQSILYALKIKKMAKQNNLNKFPFELFELMYPIKYTFTILEQKIDLSLCLAMIWQESLFDPEARSWADARGIMQIIPPTAKKIARELNIQNYSLYEPSLSIKFGCYYFLNLLNEFKSVPLSLAGYNAGPVRVKRWIEQDPNYELDEFIDLIPYNETRNYVKSILSRRVIYQQLIGV</sequence>
<dbReference type="PANTHER" id="PTHR37423">
    <property type="entry name" value="SOLUBLE LYTIC MUREIN TRANSGLYCOSYLASE-RELATED"/>
    <property type="match status" value="1"/>
</dbReference>
<dbReference type="InterPro" id="IPR000189">
    <property type="entry name" value="Transglyc_AS"/>
</dbReference>
<dbReference type="CDD" id="cd13401">
    <property type="entry name" value="Slt70-like"/>
    <property type="match status" value="1"/>
</dbReference>
<dbReference type="PROSITE" id="PS00922">
    <property type="entry name" value="TRANSGLYCOSYLASE"/>
    <property type="match status" value="1"/>
</dbReference>
<dbReference type="Pfam" id="PF01464">
    <property type="entry name" value="SLT"/>
    <property type="match status" value="1"/>
</dbReference>
<feature type="domain" description="Transglycosylase SLT" evidence="2">
    <location>
        <begin position="565"/>
        <end position="668"/>
    </location>
</feature>
<comment type="similarity">
    <text evidence="1">Belongs to the transglycosylase Slt family.</text>
</comment>
<protein>
    <recommendedName>
        <fullName evidence="2">Transglycosylase SLT domain-containing protein</fullName>
    </recommendedName>
</protein>
<evidence type="ECO:0000256" key="1">
    <source>
        <dbReference type="ARBA" id="ARBA00007734"/>
    </source>
</evidence>
<evidence type="ECO:0000313" key="3">
    <source>
        <dbReference type="EMBL" id="HEC79002.1"/>
    </source>
</evidence>
<dbReference type="Gene3D" id="1.25.40.10">
    <property type="entry name" value="Tetratricopeptide repeat domain"/>
    <property type="match status" value="1"/>
</dbReference>
<organism evidence="3 4">
    <name type="scientific">candidate division WOR-3 bacterium</name>
    <dbReference type="NCBI Taxonomy" id="2052148"/>
    <lineage>
        <taxon>Bacteria</taxon>
        <taxon>Bacteria division WOR-3</taxon>
    </lineage>
</organism>
<evidence type="ECO:0000259" key="2">
    <source>
        <dbReference type="Pfam" id="PF01464"/>
    </source>
</evidence>
<name>A0A9C9K0F6_UNCW3</name>
<proteinExistence type="inferred from homology"/>
<dbReference type="GO" id="GO:0008933">
    <property type="term" value="F:peptidoglycan lytic transglycosylase activity"/>
    <property type="evidence" value="ECO:0007669"/>
    <property type="project" value="InterPro"/>
</dbReference>
<gene>
    <name evidence="3" type="ORF">ENI34_07680</name>
</gene>
<evidence type="ECO:0000313" key="4">
    <source>
        <dbReference type="Proteomes" id="UP000885826"/>
    </source>
</evidence>
<dbReference type="Proteomes" id="UP000885826">
    <property type="component" value="Unassembled WGS sequence"/>
</dbReference>